<feature type="region of interest" description="Disordered" evidence="4">
    <location>
        <begin position="160"/>
        <end position="179"/>
    </location>
</feature>
<dbReference type="InterPro" id="IPR011146">
    <property type="entry name" value="HIT-like"/>
</dbReference>
<evidence type="ECO:0000313" key="10">
    <source>
        <dbReference type="Proteomes" id="UP000324907"/>
    </source>
</evidence>
<feature type="compositionally biased region" description="Low complexity" evidence="4">
    <location>
        <begin position="165"/>
        <end position="179"/>
    </location>
</feature>
<reference evidence="9 10" key="1">
    <citation type="submission" date="2019-07" db="EMBL/GenBank/DDBJ databases">
        <title>Genomes of Cafeteria roenbergensis.</title>
        <authorList>
            <person name="Fischer M.G."/>
            <person name="Hackl T."/>
            <person name="Roman M."/>
        </authorList>
    </citation>
    <scope>NUCLEOTIDE SEQUENCE [LARGE SCALE GENOMIC DNA]</scope>
    <source>
        <strain evidence="6 9">BVI</strain>
        <strain evidence="7 11">Cflag</strain>
        <strain evidence="8 10">RCC970-E3</strain>
    </source>
</reference>
<comment type="caution">
    <text evidence="6">The sequence shown here is derived from an EMBL/GenBank/DDBJ whole genome shotgun (WGS) entry which is preliminary data.</text>
</comment>
<keyword evidence="9" id="KW-1185">Reference proteome</keyword>
<dbReference type="GO" id="GO:0003824">
    <property type="term" value="F:catalytic activity"/>
    <property type="evidence" value="ECO:0007669"/>
    <property type="project" value="InterPro"/>
</dbReference>
<dbReference type="Proteomes" id="UP000324907">
    <property type="component" value="Unassembled WGS sequence"/>
</dbReference>
<accession>A0A5A8CIQ9</accession>
<dbReference type="Pfam" id="PF01230">
    <property type="entry name" value="HIT"/>
    <property type="match status" value="1"/>
</dbReference>
<evidence type="ECO:0000313" key="9">
    <source>
        <dbReference type="Proteomes" id="UP000323011"/>
    </source>
</evidence>
<feature type="domain" description="HIT" evidence="5">
    <location>
        <begin position="7"/>
        <end position="117"/>
    </location>
</feature>
<dbReference type="Proteomes" id="UP000325113">
    <property type="component" value="Unassembled WGS sequence"/>
</dbReference>
<organism evidence="6 9">
    <name type="scientific">Cafeteria roenbergensis</name>
    <name type="common">Marine flagellate</name>
    <dbReference type="NCBI Taxonomy" id="33653"/>
    <lineage>
        <taxon>Eukaryota</taxon>
        <taxon>Sar</taxon>
        <taxon>Stramenopiles</taxon>
        <taxon>Bigyra</taxon>
        <taxon>Opalozoa</taxon>
        <taxon>Bicosoecida</taxon>
        <taxon>Cafeteriaceae</taxon>
        <taxon>Cafeteria</taxon>
    </lineage>
</organism>
<evidence type="ECO:0000259" key="5">
    <source>
        <dbReference type="PROSITE" id="PS51084"/>
    </source>
</evidence>
<evidence type="ECO:0000313" key="11">
    <source>
        <dbReference type="Proteomes" id="UP000325113"/>
    </source>
</evidence>
<dbReference type="SUPFAM" id="SSF54197">
    <property type="entry name" value="HIT-like"/>
    <property type="match status" value="1"/>
</dbReference>
<dbReference type="AlphaFoldDB" id="A0A5A8CIQ9"/>
<dbReference type="EMBL" id="VLTL01000027">
    <property type="protein sequence ID" value="KAA0168719.1"/>
    <property type="molecule type" value="Genomic_DNA"/>
</dbReference>
<name>A0A5A8CIQ9_CAFRO</name>
<dbReference type="Proteomes" id="UP000323011">
    <property type="component" value="Unassembled WGS sequence"/>
</dbReference>
<feature type="short sequence motif" description="Histidine triad motif" evidence="2 3">
    <location>
        <begin position="102"/>
        <end position="106"/>
    </location>
</feature>
<evidence type="ECO:0000313" key="7">
    <source>
        <dbReference type="EMBL" id="KAA0164253.1"/>
    </source>
</evidence>
<dbReference type="EMBL" id="VLTM01000018">
    <property type="protein sequence ID" value="KAA0164253.1"/>
    <property type="molecule type" value="Genomic_DNA"/>
</dbReference>
<dbReference type="Gene3D" id="3.30.428.10">
    <property type="entry name" value="HIT-like"/>
    <property type="match status" value="1"/>
</dbReference>
<evidence type="ECO:0000256" key="3">
    <source>
        <dbReference type="PROSITE-ProRule" id="PRU00464"/>
    </source>
</evidence>
<dbReference type="PANTHER" id="PTHR46648">
    <property type="entry name" value="HIT FAMILY PROTEIN 1"/>
    <property type="match status" value="1"/>
</dbReference>
<dbReference type="InterPro" id="IPR036265">
    <property type="entry name" value="HIT-like_sf"/>
</dbReference>
<evidence type="ECO:0000256" key="1">
    <source>
        <dbReference type="PIRSR" id="PIRSR601310-1"/>
    </source>
</evidence>
<dbReference type="EMBL" id="VLTN01000018">
    <property type="protein sequence ID" value="KAA0152906.1"/>
    <property type="molecule type" value="Genomic_DNA"/>
</dbReference>
<evidence type="ECO:0000256" key="4">
    <source>
        <dbReference type="SAM" id="MobiDB-lite"/>
    </source>
</evidence>
<proteinExistence type="predicted"/>
<protein>
    <recommendedName>
        <fullName evidence="5">HIT domain-containing protein</fullName>
    </recommendedName>
</protein>
<evidence type="ECO:0000313" key="8">
    <source>
        <dbReference type="EMBL" id="KAA0168719.1"/>
    </source>
</evidence>
<feature type="active site" description="Tele-AMP-histidine intermediate" evidence="1">
    <location>
        <position position="104"/>
    </location>
</feature>
<evidence type="ECO:0000256" key="2">
    <source>
        <dbReference type="PIRSR" id="PIRSR601310-3"/>
    </source>
</evidence>
<dbReference type="PANTHER" id="PTHR46648:SF1">
    <property type="entry name" value="ADENOSINE 5'-MONOPHOSPHORAMIDASE HNT1"/>
    <property type="match status" value="1"/>
</dbReference>
<dbReference type="GO" id="GO:0009117">
    <property type="term" value="P:nucleotide metabolic process"/>
    <property type="evidence" value="ECO:0007669"/>
    <property type="project" value="TreeGrafter"/>
</dbReference>
<dbReference type="PROSITE" id="PS51084">
    <property type="entry name" value="HIT_2"/>
    <property type="match status" value="1"/>
</dbReference>
<evidence type="ECO:0000313" key="6">
    <source>
        <dbReference type="EMBL" id="KAA0152906.1"/>
    </source>
</evidence>
<dbReference type="InterPro" id="IPR001310">
    <property type="entry name" value="Histidine_triad_HIT"/>
</dbReference>
<sequence length="179" mass="18648">MAAGRSIFANLLATRPASFVESLLFETKHSAAFMDKFPLVAGHTLVISKRCVLGIHELSDEEAADFGVAVARASRAVRAATGRDAYNLAAHIGEEAGQEVMHLHVHVVPRTAGDFGSCRGLFGMRRHRCSELAPQPAPLPDGAFVGDVAELRDALRAGSAATVRAGPGAPAEAATGSPP</sequence>
<gene>
    <name evidence="8" type="ORF">FNF28_02456</name>
    <name evidence="6" type="ORF">FNF29_03430</name>
    <name evidence="7" type="ORF">FNF31_02489</name>
</gene>
<dbReference type="PRINTS" id="PR00332">
    <property type="entry name" value="HISTRIAD"/>
</dbReference>